<name>A0A813PG57_9BILA</name>
<dbReference type="Proteomes" id="UP000663829">
    <property type="component" value="Unassembled WGS sequence"/>
</dbReference>
<evidence type="ECO:0000313" key="4">
    <source>
        <dbReference type="EMBL" id="CAF3649233.1"/>
    </source>
</evidence>
<proteinExistence type="predicted"/>
<dbReference type="AlphaFoldDB" id="A0A813PG57"/>
<comment type="caution">
    <text evidence="1">The sequence shown here is derived from an EMBL/GenBank/DDBJ whole genome shotgun (WGS) entry which is preliminary data.</text>
</comment>
<reference evidence="1" key="1">
    <citation type="submission" date="2021-02" db="EMBL/GenBank/DDBJ databases">
        <authorList>
            <person name="Nowell W R."/>
        </authorList>
    </citation>
    <scope>NUCLEOTIDE SEQUENCE</scope>
</reference>
<gene>
    <name evidence="1" type="ORF">GPM918_LOCUS678</name>
    <name evidence="2" type="ORF">OVA965_LOCUS7802</name>
    <name evidence="3" type="ORF">SRO942_LOCUS679</name>
    <name evidence="4" type="ORF">TMI583_LOCUS7798</name>
</gene>
<evidence type="ECO:0000313" key="3">
    <source>
        <dbReference type="EMBL" id="CAF3527503.1"/>
    </source>
</evidence>
<evidence type="ECO:0000313" key="2">
    <source>
        <dbReference type="EMBL" id="CAF0864422.1"/>
    </source>
</evidence>
<dbReference type="Gene3D" id="1.25.10.10">
    <property type="entry name" value="Leucine-rich Repeat Variant"/>
    <property type="match status" value="1"/>
</dbReference>
<dbReference type="EMBL" id="CAJOBA010002541">
    <property type="protein sequence ID" value="CAF3649233.1"/>
    <property type="molecule type" value="Genomic_DNA"/>
</dbReference>
<dbReference type="Proteomes" id="UP000677228">
    <property type="component" value="Unassembled WGS sequence"/>
</dbReference>
<protein>
    <submittedName>
        <fullName evidence="1">Uncharacterized protein</fullName>
    </submittedName>
</protein>
<keyword evidence="5" id="KW-1185">Reference proteome</keyword>
<evidence type="ECO:0000313" key="5">
    <source>
        <dbReference type="Proteomes" id="UP000663829"/>
    </source>
</evidence>
<dbReference type="InterPro" id="IPR011989">
    <property type="entry name" value="ARM-like"/>
</dbReference>
<dbReference type="SUPFAM" id="SSF48371">
    <property type="entry name" value="ARM repeat"/>
    <property type="match status" value="1"/>
</dbReference>
<accession>A0A813PG57</accession>
<dbReference type="EMBL" id="CAJNOQ010000056">
    <property type="protein sequence ID" value="CAF0748361.1"/>
    <property type="molecule type" value="Genomic_DNA"/>
</dbReference>
<evidence type="ECO:0000313" key="1">
    <source>
        <dbReference type="EMBL" id="CAF0748361.1"/>
    </source>
</evidence>
<dbReference type="InterPro" id="IPR016024">
    <property type="entry name" value="ARM-type_fold"/>
</dbReference>
<dbReference type="Proteomes" id="UP000681722">
    <property type="component" value="Unassembled WGS sequence"/>
</dbReference>
<organism evidence="1 5">
    <name type="scientific">Didymodactylos carnosus</name>
    <dbReference type="NCBI Taxonomy" id="1234261"/>
    <lineage>
        <taxon>Eukaryota</taxon>
        <taxon>Metazoa</taxon>
        <taxon>Spiralia</taxon>
        <taxon>Gnathifera</taxon>
        <taxon>Rotifera</taxon>
        <taxon>Eurotatoria</taxon>
        <taxon>Bdelloidea</taxon>
        <taxon>Philodinida</taxon>
        <taxon>Philodinidae</taxon>
        <taxon>Didymodactylos</taxon>
    </lineage>
</organism>
<dbReference type="OrthoDB" id="10013500at2759"/>
<dbReference type="EMBL" id="CAJOBC010000056">
    <property type="protein sequence ID" value="CAF3527503.1"/>
    <property type="molecule type" value="Genomic_DNA"/>
</dbReference>
<sequence length="279" mass="32068">MDLNILYQTSDSLPIVQIKQKTWLQKLHFKRRKADTAEEIAEIYELIENVYEAMDDQARAILLSLSKVVQDEEESVTTEQKLKAIISIGHSLCLAHLQVKKSTQLYAKLLFGLLSNQSLIMRLAAIIAIGEIAIDNLAFQMKLNEMNTIHKLFELMKESLQYAGRTVDDINEHSKVVAWTCWTIVNICTNCVPNILLLREIVPSEYETICEAAKMEIWRCIWRENYATTIARFGGKILHSTECAAPQPYKFDGAFEKPTDRQHIRRLSFSLEYRGCILL</sequence>
<dbReference type="Proteomes" id="UP000682733">
    <property type="component" value="Unassembled WGS sequence"/>
</dbReference>
<dbReference type="EMBL" id="CAJNOK010002540">
    <property type="protein sequence ID" value="CAF0864422.1"/>
    <property type="molecule type" value="Genomic_DNA"/>
</dbReference>